<evidence type="ECO:0000256" key="2">
    <source>
        <dbReference type="ARBA" id="ARBA00009399"/>
    </source>
</evidence>
<feature type="transmembrane region" description="Helical" evidence="6">
    <location>
        <begin position="35"/>
        <end position="57"/>
    </location>
</feature>
<dbReference type="Proteomes" id="UP001549055">
    <property type="component" value="Unassembled WGS sequence"/>
</dbReference>
<proteinExistence type="inferred from homology"/>
<dbReference type="PANTHER" id="PTHR38459:SF5">
    <property type="entry name" value="CELL WALL TEICHOIC ACID GLYCOSYLATION PROTEIN GTCA"/>
    <property type="match status" value="1"/>
</dbReference>
<sequence length="144" mass="16442">MKTIKKILTNEVFLYLVFGVATTLVYMVTRLVLFALIPHTLTVVFLSNCVAILFAFVTNDKIVFRQESAGWFPRLVKFVSARITTLLLDMFLAWLLVDTFPHIIGQFVNQDIKLVNAVATLISQVLVIVLNYVLSKLFVFKEKK</sequence>
<keyword evidence="3 6" id="KW-0812">Transmembrane</keyword>
<dbReference type="InterPro" id="IPR051401">
    <property type="entry name" value="GtrA_CellWall_Glycosyl"/>
</dbReference>
<keyword evidence="9" id="KW-1185">Reference proteome</keyword>
<feature type="transmembrane region" description="Helical" evidence="6">
    <location>
        <begin position="117"/>
        <end position="139"/>
    </location>
</feature>
<feature type="domain" description="GtrA/DPMS transmembrane" evidence="7">
    <location>
        <begin position="15"/>
        <end position="140"/>
    </location>
</feature>
<gene>
    <name evidence="8" type="ORF">ABID27_000124</name>
</gene>
<evidence type="ECO:0000256" key="5">
    <source>
        <dbReference type="ARBA" id="ARBA00023136"/>
    </source>
</evidence>
<evidence type="ECO:0000313" key="8">
    <source>
        <dbReference type="EMBL" id="MET3643507.1"/>
    </source>
</evidence>
<dbReference type="Pfam" id="PF04138">
    <property type="entry name" value="GtrA_DPMS_TM"/>
    <property type="match status" value="1"/>
</dbReference>
<feature type="transmembrane region" description="Helical" evidence="6">
    <location>
        <begin position="12"/>
        <end position="29"/>
    </location>
</feature>
<evidence type="ECO:0000313" key="9">
    <source>
        <dbReference type="Proteomes" id="UP001549055"/>
    </source>
</evidence>
<name>A0ABV2JHY0_9STRE</name>
<feature type="transmembrane region" description="Helical" evidence="6">
    <location>
        <begin position="78"/>
        <end position="97"/>
    </location>
</feature>
<organism evidence="8 9">
    <name type="scientific">Streptococcus gallinaceus</name>
    <dbReference type="NCBI Taxonomy" id="165758"/>
    <lineage>
        <taxon>Bacteria</taxon>
        <taxon>Bacillati</taxon>
        <taxon>Bacillota</taxon>
        <taxon>Bacilli</taxon>
        <taxon>Lactobacillales</taxon>
        <taxon>Streptococcaceae</taxon>
        <taxon>Streptococcus</taxon>
    </lineage>
</organism>
<keyword evidence="4 6" id="KW-1133">Transmembrane helix</keyword>
<dbReference type="RefSeq" id="WP_253362502.1">
    <property type="nucleotide sequence ID" value="NZ_JALJXU010000001.1"/>
</dbReference>
<protein>
    <submittedName>
        <fullName evidence="8">Flippase GtrA</fullName>
    </submittedName>
</protein>
<dbReference type="InterPro" id="IPR007267">
    <property type="entry name" value="GtrA_DPMS_TM"/>
</dbReference>
<evidence type="ECO:0000259" key="7">
    <source>
        <dbReference type="Pfam" id="PF04138"/>
    </source>
</evidence>
<comment type="caution">
    <text evidence="8">The sequence shown here is derived from an EMBL/GenBank/DDBJ whole genome shotgun (WGS) entry which is preliminary data.</text>
</comment>
<dbReference type="EMBL" id="JBEPMK010000001">
    <property type="protein sequence ID" value="MET3643507.1"/>
    <property type="molecule type" value="Genomic_DNA"/>
</dbReference>
<reference evidence="8 9" key="1">
    <citation type="submission" date="2024-06" db="EMBL/GenBank/DDBJ databases">
        <title>Genomic Encyclopedia of Type Strains, Phase IV (KMG-IV): sequencing the most valuable type-strain genomes for metagenomic binning, comparative biology and taxonomic classification.</title>
        <authorList>
            <person name="Goeker M."/>
        </authorList>
    </citation>
    <scope>NUCLEOTIDE SEQUENCE [LARGE SCALE GENOMIC DNA]</scope>
    <source>
        <strain evidence="8 9">DSM 15349</strain>
    </source>
</reference>
<keyword evidence="5 6" id="KW-0472">Membrane</keyword>
<comment type="similarity">
    <text evidence="2">Belongs to the GtrA family.</text>
</comment>
<evidence type="ECO:0000256" key="6">
    <source>
        <dbReference type="SAM" id="Phobius"/>
    </source>
</evidence>
<evidence type="ECO:0000256" key="3">
    <source>
        <dbReference type="ARBA" id="ARBA00022692"/>
    </source>
</evidence>
<accession>A0ABV2JHY0</accession>
<dbReference type="PANTHER" id="PTHR38459">
    <property type="entry name" value="PROPHAGE BACTOPRENOL-LINKED GLUCOSE TRANSLOCASE HOMOLOG"/>
    <property type="match status" value="1"/>
</dbReference>
<evidence type="ECO:0000256" key="4">
    <source>
        <dbReference type="ARBA" id="ARBA00022989"/>
    </source>
</evidence>
<comment type="subcellular location">
    <subcellularLocation>
        <location evidence="1">Membrane</location>
        <topology evidence="1">Multi-pass membrane protein</topology>
    </subcellularLocation>
</comment>
<evidence type="ECO:0000256" key="1">
    <source>
        <dbReference type="ARBA" id="ARBA00004141"/>
    </source>
</evidence>